<dbReference type="PhylomeDB" id="E9HQ49"/>
<accession>E9HQ49</accession>
<dbReference type="InParanoid" id="E9HQ49"/>
<evidence type="ECO:0000313" key="1">
    <source>
        <dbReference type="EMBL" id="EFX66132.1"/>
    </source>
</evidence>
<dbReference type="AlphaFoldDB" id="E9HQ49"/>
<gene>
    <name evidence="1" type="ORF">DAPPUDRAFT_332499</name>
</gene>
<reference evidence="1 2" key="1">
    <citation type="journal article" date="2011" name="Science">
        <title>The ecoresponsive genome of Daphnia pulex.</title>
        <authorList>
            <person name="Colbourne J.K."/>
            <person name="Pfrender M.E."/>
            <person name="Gilbert D."/>
            <person name="Thomas W.K."/>
            <person name="Tucker A."/>
            <person name="Oakley T.H."/>
            <person name="Tokishita S."/>
            <person name="Aerts A."/>
            <person name="Arnold G.J."/>
            <person name="Basu M.K."/>
            <person name="Bauer D.J."/>
            <person name="Caceres C.E."/>
            <person name="Carmel L."/>
            <person name="Casola C."/>
            <person name="Choi J.H."/>
            <person name="Detter J.C."/>
            <person name="Dong Q."/>
            <person name="Dusheyko S."/>
            <person name="Eads B.D."/>
            <person name="Frohlich T."/>
            <person name="Geiler-Samerotte K.A."/>
            <person name="Gerlach D."/>
            <person name="Hatcher P."/>
            <person name="Jogdeo S."/>
            <person name="Krijgsveld J."/>
            <person name="Kriventseva E.V."/>
            <person name="Kultz D."/>
            <person name="Laforsch C."/>
            <person name="Lindquist E."/>
            <person name="Lopez J."/>
            <person name="Manak J.R."/>
            <person name="Muller J."/>
            <person name="Pangilinan J."/>
            <person name="Patwardhan R.P."/>
            <person name="Pitluck S."/>
            <person name="Pritham E.J."/>
            <person name="Rechtsteiner A."/>
            <person name="Rho M."/>
            <person name="Rogozin I.B."/>
            <person name="Sakarya O."/>
            <person name="Salamov A."/>
            <person name="Schaack S."/>
            <person name="Shapiro H."/>
            <person name="Shiga Y."/>
            <person name="Skalitzky C."/>
            <person name="Smith Z."/>
            <person name="Souvorov A."/>
            <person name="Sung W."/>
            <person name="Tang Z."/>
            <person name="Tsuchiya D."/>
            <person name="Tu H."/>
            <person name="Vos H."/>
            <person name="Wang M."/>
            <person name="Wolf Y.I."/>
            <person name="Yamagata H."/>
            <person name="Yamada T."/>
            <person name="Ye Y."/>
            <person name="Shaw J.R."/>
            <person name="Andrews J."/>
            <person name="Crease T.J."/>
            <person name="Tang H."/>
            <person name="Lucas S.M."/>
            <person name="Robertson H.M."/>
            <person name="Bork P."/>
            <person name="Koonin E.V."/>
            <person name="Zdobnov E.M."/>
            <person name="Grigoriev I.V."/>
            <person name="Lynch M."/>
            <person name="Boore J.L."/>
        </authorList>
    </citation>
    <scope>NUCLEOTIDE SEQUENCE [LARGE SCALE GENOMIC DNA]</scope>
</reference>
<organism evidence="1 2">
    <name type="scientific">Daphnia pulex</name>
    <name type="common">Water flea</name>
    <dbReference type="NCBI Taxonomy" id="6669"/>
    <lineage>
        <taxon>Eukaryota</taxon>
        <taxon>Metazoa</taxon>
        <taxon>Ecdysozoa</taxon>
        <taxon>Arthropoda</taxon>
        <taxon>Crustacea</taxon>
        <taxon>Branchiopoda</taxon>
        <taxon>Diplostraca</taxon>
        <taxon>Cladocera</taxon>
        <taxon>Anomopoda</taxon>
        <taxon>Daphniidae</taxon>
        <taxon>Daphnia</taxon>
    </lineage>
</organism>
<name>E9HQ49_DAPPU</name>
<dbReference type="HOGENOM" id="CLU_2963102_0_0_1"/>
<evidence type="ECO:0000313" key="2">
    <source>
        <dbReference type="Proteomes" id="UP000000305"/>
    </source>
</evidence>
<dbReference type="OrthoDB" id="10445028at2759"/>
<proteinExistence type="predicted"/>
<dbReference type="Proteomes" id="UP000000305">
    <property type="component" value="Unassembled WGS sequence"/>
</dbReference>
<keyword evidence="2" id="KW-1185">Reference proteome</keyword>
<protein>
    <submittedName>
        <fullName evidence="1">Uncharacterized protein</fullName>
    </submittedName>
</protein>
<sequence>MSDIDQNTFEKGKTVIRLKGVKIVKQDFPLNGVVFQDSVLEINPCSNDIPLAMRDWMAL</sequence>
<dbReference type="KEGG" id="dpx:DAPPUDRAFT_332499"/>
<dbReference type="EMBL" id="GL732714">
    <property type="protein sequence ID" value="EFX66132.1"/>
    <property type="molecule type" value="Genomic_DNA"/>
</dbReference>